<sequence length="70" mass="8052">MNGGGNSILSPLYILTTLSALFVLLRNRKKVSGLQEGAVTPERKLEKWHFYRTHCKLFRNKYTCKPPTMP</sequence>
<reference evidence="2" key="1">
    <citation type="submission" date="2020-03" db="EMBL/GenBank/DDBJ databases">
        <title>A transcriptome and proteome of the tick Rhipicephalus microplus shaped by the genetic composition of its hosts and developmental stage.</title>
        <authorList>
            <person name="Garcia G.R."/>
            <person name="Ribeiro J.M.C."/>
            <person name="Maruyama S.R."/>
            <person name="Gardinasse L.G."/>
            <person name="Nelson K."/>
            <person name="Ferreira B.R."/>
            <person name="Andrade T.G."/>
            <person name="Santos I.K.F.M."/>
        </authorList>
    </citation>
    <scope>NUCLEOTIDE SEQUENCE</scope>
    <source>
        <strain evidence="2">NSGR</strain>
        <tissue evidence="2">Salivary glands</tissue>
    </source>
</reference>
<keyword evidence="1" id="KW-1133">Transmembrane helix</keyword>
<keyword evidence="1" id="KW-0472">Membrane</keyword>
<protein>
    <submittedName>
        <fullName evidence="2">Putative secreted protein</fullName>
    </submittedName>
</protein>
<evidence type="ECO:0000313" key="2">
    <source>
        <dbReference type="EMBL" id="NIE44435.1"/>
    </source>
</evidence>
<feature type="transmembrane region" description="Helical" evidence="1">
    <location>
        <begin position="6"/>
        <end position="25"/>
    </location>
</feature>
<organism evidence="2">
    <name type="scientific">Rhipicephalus microplus</name>
    <name type="common">Cattle tick</name>
    <name type="synonym">Boophilus microplus</name>
    <dbReference type="NCBI Taxonomy" id="6941"/>
    <lineage>
        <taxon>Eukaryota</taxon>
        <taxon>Metazoa</taxon>
        <taxon>Ecdysozoa</taxon>
        <taxon>Arthropoda</taxon>
        <taxon>Chelicerata</taxon>
        <taxon>Arachnida</taxon>
        <taxon>Acari</taxon>
        <taxon>Parasitiformes</taxon>
        <taxon>Ixodida</taxon>
        <taxon>Ixodoidea</taxon>
        <taxon>Ixodidae</taxon>
        <taxon>Rhipicephalinae</taxon>
        <taxon>Rhipicephalus</taxon>
        <taxon>Boophilus</taxon>
    </lineage>
</organism>
<dbReference type="AlphaFoldDB" id="A0A6G5A087"/>
<evidence type="ECO:0000256" key="1">
    <source>
        <dbReference type="SAM" id="Phobius"/>
    </source>
</evidence>
<proteinExistence type="predicted"/>
<dbReference type="EMBL" id="GIKN01002162">
    <property type="protein sequence ID" value="NIE44435.1"/>
    <property type="molecule type" value="Transcribed_RNA"/>
</dbReference>
<keyword evidence="1" id="KW-0812">Transmembrane</keyword>
<accession>A0A6G5A087</accession>
<name>A0A6G5A087_RHIMP</name>